<dbReference type="GO" id="GO:0005524">
    <property type="term" value="F:ATP binding"/>
    <property type="evidence" value="ECO:0007669"/>
    <property type="project" value="UniProtKB-KW"/>
</dbReference>
<dbReference type="FunFam" id="2.70.150.10:FF:000160">
    <property type="entry name" value="Sarcoplasmic/endoplasmic reticulum calcium ATPase 1"/>
    <property type="match status" value="1"/>
</dbReference>
<feature type="transmembrane region" description="Helical" evidence="12">
    <location>
        <begin position="734"/>
        <end position="753"/>
    </location>
</feature>
<dbReference type="Gene3D" id="2.70.150.10">
    <property type="entry name" value="Calcium-transporting ATPase, cytoplasmic transduction domain A"/>
    <property type="match status" value="1"/>
</dbReference>
<dbReference type="SFLD" id="SFLDF00027">
    <property type="entry name" value="p-type_atpase"/>
    <property type="match status" value="1"/>
</dbReference>
<gene>
    <name evidence="14" type="ORF">E4680_08165</name>
</gene>
<dbReference type="InterPro" id="IPR050510">
    <property type="entry name" value="Cation_transp_ATPase_P-type"/>
</dbReference>
<dbReference type="InterPro" id="IPR059000">
    <property type="entry name" value="ATPase_P-type_domA"/>
</dbReference>
<dbReference type="PROSITE" id="PS00154">
    <property type="entry name" value="ATPASE_E1_E2"/>
    <property type="match status" value="1"/>
</dbReference>
<name>A0A4Z0F838_9GAMM</name>
<dbReference type="OrthoDB" id="9814270at2"/>
<dbReference type="SUPFAM" id="SSF81660">
    <property type="entry name" value="Metal cation-transporting ATPase, ATP-binding domain N"/>
    <property type="match status" value="1"/>
</dbReference>
<keyword evidence="11 12" id="KW-0472">Membrane</keyword>
<evidence type="ECO:0000256" key="1">
    <source>
        <dbReference type="ARBA" id="ARBA00004651"/>
    </source>
</evidence>
<dbReference type="GO" id="GO:0005886">
    <property type="term" value="C:plasma membrane"/>
    <property type="evidence" value="ECO:0007669"/>
    <property type="project" value="UniProtKB-SubCell"/>
</dbReference>
<dbReference type="GO" id="GO:0006883">
    <property type="term" value="P:intracellular sodium ion homeostasis"/>
    <property type="evidence" value="ECO:0007669"/>
    <property type="project" value="TreeGrafter"/>
</dbReference>
<dbReference type="InterPro" id="IPR036412">
    <property type="entry name" value="HAD-like_sf"/>
</dbReference>
<comment type="similarity">
    <text evidence="2">Belongs to the cation transport ATPase (P-type) (TC 3.A.3) family. Type IIA subfamily.</text>
</comment>
<keyword evidence="8" id="KW-0460">Magnesium</keyword>
<dbReference type="InterPro" id="IPR004014">
    <property type="entry name" value="ATPase_P-typ_cation-transptr_N"/>
</dbReference>
<comment type="caution">
    <text evidence="14">The sequence shown here is derived from an EMBL/GenBank/DDBJ whole genome shotgun (WGS) entry which is preliminary data.</text>
</comment>
<evidence type="ECO:0000256" key="5">
    <source>
        <dbReference type="ARBA" id="ARBA00022692"/>
    </source>
</evidence>
<dbReference type="Pfam" id="PF08282">
    <property type="entry name" value="Hydrolase_3"/>
    <property type="match status" value="1"/>
</dbReference>
<evidence type="ECO:0000256" key="11">
    <source>
        <dbReference type="ARBA" id="ARBA00023136"/>
    </source>
</evidence>
<dbReference type="AlphaFoldDB" id="A0A4Z0F838"/>
<dbReference type="InterPro" id="IPR008250">
    <property type="entry name" value="ATPase_P-typ_transduc_dom_A_sf"/>
</dbReference>
<feature type="transmembrane region" description="Helical" evidence="12">
    <location>
        <begin position="701"/>
        <end position="722"/>
    </location>
</feature>
<accession>A0A4Z0F838</accession>
<dbReference type="InterPro" id="IPR023214">
    <property type="entry name" value="HAD_sf"/>
</dbReference>
<dbReference type="GO" id="GO:0005391">
    <property type="term" value="F:P-type sodium:potassium-exchanging transporter activity"/>
    <property type="evidence" value="ECO:0007669"/>
    <property type="project" value="TreeGrafter"/>
</dbReference>
<evidence type="ECO:0000256" key="9">
    <source>
        <dbReference type="ARBA" id="ARBA00022967"/>
    </source>
</evidence>
<dbReference type="FunFam" id="3.40.50.1000:FF:000028">
    <property type="entry name" value="Calcium-transporting P-type ATPase, putative"/>
    <property type="match status" value="1"/>
</dbReference>
<dbReference type="SMART" id="SM00831">
    <property type="entry name" value="Cation_ATPase_N"/>
    <property type="match status" value="1"/>
</dbReference>
<evidence type="ECO:0000256" key="7">
    <source>
        <dbReference type="ARBA" id="ARBA00022840"/>
    </source>
</evidence>
<dbReference type="SFLD" id="SFLDG00002">
    <property type="entry name" value="C1.7:_P-type_atpase_like"/>
    <property type="match status" value="1"/>
</dbReference>
<feature type="transmembrane region" description="Helical" evidence="12">
    <location>
        <begin position="260"/>
        <end position="280"/>
    </location>
</feature>
<keyword evidence="15" id="KW-1185">Reference proteome</keyword>
<dbReference type="Pfam" id="PF00689">
    <property type="entry name" value="Cation_ATPase_C"/>
    <property type="match status" value="1"/>
</dbReference>
<dbReference type="PRINTS" id="PR00119">
    <property type="entry name" value="CATATPASE"/>
</dbReference>
<keyword evidence="3" id="KW-1003">Cell membrane</keyword>
<evidence type="ECO:0000313" key="14">
    <source>
        <dbReference type="EMBL" id="TFZ82446.1"/>
    </source>
</evidence>
<organism evidence="14 15">
    <name type="scientific">Candidatus Macondimonas diazotrophica</name>
    <dbReference type="NCBI Taxonomy" id="2305248"/>
    <lineage>
        <taxon>Bacteria</taxon>
        <taxon>Pseudomonadati</taxon>
        <taxon>Pseudomonadota</taxon>
        <taxon>Gammaproteobacteria</taxon>
        <taxon>Chromatiales</taxon>
        <taxon>Ectothiorhodospiraceae</taxon>
        <taxon>Candidatus Macondimonas</taxon>
    </lineage>
</organism>
<reference evidence="14 15" key="1">
    <citation type="journal article" date="2019" name="ISME J.">
        <title>Candidatus Macondimonas diazotrophica, a novel gammaproteobacterial genus dominating crude-oil-contaminated coastal sediments.</title>
        <authorList>
            <person name="Karthikeyan S."/>
            <person name="Konstantinidis K."/>
        </authorList>
    </citation>
    <scope>NUCLEOTIDE SEQUENCE [LARGE SCALE GENOMIC DNA]</scope>
    <source>
        <strain evidence="14 15">KTK01</strain>
    </source>
</reference>
<dbReference type="Pfam" id="PF13246">
    <property type="entry name" value="Cation_ATPase"/>
    <property type="match status" value="1"/>
</dbReference>
<keyword evidence="4" id="KW-0597">Phosphoprotein</keyword>
<feature type="transmembrane region" description="Helical" evidence="12">
    <location>
        <begin position="843"/>
        <end position="861"/>
    </location>
</feature>
<dbReference type="SFLD" id="SFLDS00003">
    <property type="entry name" value="Haloacid_Dehalogenase"/>
    <property type="match status" value="1"/>
</dbReference>
<dbReference type="GO" id="GO:0016887">
    <property type="term" value="F:ATP hydrolysis activity"/>
    <property type="evidence" value="ECO:0007669"/>
    <property type="project" value="InterPro"/>
</dbReference>
<feature type="transmembrane region" description="Helical" evidence="12">
    <location>
        <begin position="72"/>
        <end position="90"/>
    </location>
</feature>
<dbReference type="Gene3D" id="1.20.1110.10">
    <property type="entry name" value="Calcium-transporting ATPase, transmembrane domain"/>
    <property type="match status" value="1"/>
</dbReference>
<dbReference type="PANTHER" id="PTHR43294:SF21">
    <property type="entry name" value="CATION TRANSPORTING ATPASE"/>
    <property type="match status" value="1"/>
</dbReference>
<evidence type="ECO:0000313" key="15">
    <source>
        <dbReference type="Proteomes" id="UP000297890"/>
    </source>
</evidence>
<evidence type="ECO:0000256" key="6">
    <source>
        <dbReference type="ARBA" id="ARBA00022741"/>
    </source>
</evidence>
<dbReference type="InterPro" id="IPR006068">
    <property type="entry name" value="ATPase_P-typ_cation-transptr_C"/>
</dbReference>
<protein>
    <submittedName>
        <fullName evidence="14">Cation-transporting P-type ATPase</fullName>
    </submittedName>
</protein>
<dbReference type="InterPro" id="IPR044492">
    <property type="entry name" value="P_typ_ATPase_HD_dom"/>
</dbReference>
<dbReference type="GO" id="GO:0030007">
    <property type="term" value="P:intracellular potassium ion homeostasis"/>
    <property type="evidence" value="ECO:0007669"/>
    <property type="project" value="TreeGrafter"/>
</dbReference>
<dbReference type="Proteomes" id="UP000297890">
    <property type="component" value="Unassembled WGS sequence"/>
</dbReference>
<evidence type="ECO:0000256" key="4">
    <source>
        <dbReference type="ARBA" id="ARBA00022553"/>
    </source>
</evidence>
<evidence type="ECO:0000256" key="3">
    <source>
        <dbReference type="ARBA" id="ARBA00022475"/>
    </source>
</evidence>
<evidence type="ECO:0000256" key="12">
    <source>
        <dbReference type="SAM" id="Phobius"/>
    </source>
</evidence>
<keyword evidence="9" id="KW-1278">Translocase</keyword>
<dbReference type="GO" id="GO:1990573">
    <property type="term" value="P:potassium ion import across plasma membrane"/>
    <property type="evidence" value="ECO:0007669"/>
    <property type="project" value="TreeGrafter"/>
</dbReference>
<dbReference type="FunFam" id="3.40.50.1000:FF:000001">
    <property type="entry name" value="Phospholipid-transporting ATPase IC"/>
    <property type="match status" value="1"/>
</dbReference>
<feature type="transmembrane region" description="Helical" evidence="12">
    <location>
        <begin position="286"/>
        <end position="311"/>
    </location>
</feature>
<proteinExistence type="inferred from homology"/>
<dbReference type="RefSeq" id="WP_135281921.1">
    <property type="nucleotide sequence ID" value="NZ_SRIO01000009.1"/>
</dbReference>
<sequence length="916" mass="98016">MPKHRDQATPVDGDAPPVPWHALDARTLSTRLDTPVDGLNEAEVRKRLEQWGPNQLPHARSTPAWRRFARQFNNLLIYVLLISAATTLALQHFIDTSVILAVVLANALIGFIQEGRAEQAIEAIRSLIAPRTTVLREGTRRSIDATAIVPGDLVLLEAGDRVPADLRLLHASRMRIDESLLTGESVAIDKQVDAVPQGAGLGDRLNMAFSGTLVVAGQGLGIVVATGIRTEIGRISTLLRNVQTLKTPLLKKMDRFGRQLAAVILGVSMAVFIGALARGIPWDDAFLVVVGLAVSAIPEGLPAVLSITLALGVRRMAARQAIVRLMPAVETLGAVTVICSDKTGTLTRNEMMVAQIVTAGGDIEVTGDGYQPHGEFLRDGQPVAQTEAQAIRELAEMAVLCNDAELQAHDGLWSVSGDPMEGALVVLAHKAGLDPHTVRANNPRVSEIPFDSVQKFMATVHRLPDGRHLGCVKGAPEQVLDMCAAQGSAADAAPLSRAEWETAIDRLAHAGYRVMAVAARPLTKADCAADEAIQNLTLIGLVGLQDPPRQEALAAVAECQHAGIRVKMITGDHVGTAMAIARQLGLHDGDKALLGTRLEKMDDEALREAVRHTTVFARTTPEHKLRLVQALQANGEVVAMTGDGINDAPALKQADVGVAMGKKGTEAAKEAAEMVLADDNFATIVTAIREGRTVYDNLRKVIAWTLPTNGGESLIFIVAIALGLTLPLSPLQVLWINTITAIGLGLVLAFEPAEPAVMNRPPRRPDSGLLSNYLIWRVILVSVLMAGGTFLAFETALALGRDLETARTLAVNAIVAMEAFYLFNVRFLDTRSLSLQGLKGTPAVLAGLSAIILLQLAFTYTPQARMLFDSRPLAWLDGAAVIGTGLALFTLMELEKLIIGRRFSVHGQSPHEKPHA</sequence>
<evidence type="ECO:0000256" key="10">
    <source>
        <dbReference type="ARBA" id="ARBA00022989"/>
    </source>
</evidence>
<feature type="domain" description="Cation-transporting P-type ATPase N-terminal" evidence="13">
    <location>
        <begin position="19"/>
        <end position="92"/>
    </location>
</feature>
<evidence type="ECO:0000256" key="8">
    <source>
        <dbReference type="ARBA" id="ARBA00022842"/>
    </source>
</evidence>
<dbReference type="InterPro" id="IPR018303">
    <property type="entry name" value="ATPase_P-typ_P_site"/>
</dbReference>
<keyword evidence="6" id="KW-0547">Nucleotide-binding</keyword>
<dbReference type="Gene3D" id="3.40.1110.10">
    <property type="entry name" value="Calcium-transporting ATPase, cytoplasmic domain N"/>
    <property type="match status" value="1"/>
</dbReference>
<evidence type="ECO:0000256" key="2">
    <source>
        <dbReference type="ARBA" id="ARBA00005675"/>
    </source>
</evidence>
<dbReference type="EMBL" id="SRIO01000009">
    <property type="protein sequence ID" value="TFZ82446.1"/>
    <property type="molecule type" value="Genomic_DNA"/>
</dbReference>
<dbReference type="InterPro" id="IPR023298">
    <property type="entry name" value="ATPase_P-typ_TM_dom_sf"/>
</dbReference>
<dbReference type="InterPro" id="IPR001757">
    <property type="entry name" value="P_typ_ATPase"/>
</dbReference>
<keyword evidence="7" id="KW-0067">ATP-binding</keyword>
<keyword evidence="5 12" id="KW-0812">Transmembrane</keyword>
<dbReference type="PANTHER" id="PTHR43294">
    <property type="entry name" value="SODIUM/POTASSIUM-TRANSPORTING ATPASE SUBUNIT ALPHA"/>
    <property type="match status" value="1"/>
</dbReference>
<dbReference type="PRINTS" id="PR00120">
    <property type="entry name" value="HATPASE"/>
</dbReference>
<keyword evidence="10 12" id="KW-1133">Transmembrane helix</keyword>
<dbReference type="SUPFAM" id="SSF81665">
    <property type="entry name" value="Calcium ATPase, transmembrane domain M"/>
    <property type="match status" value="1"/>
</dbReference>
<feature type="transmembrane region" description="Helical" evidence="12">
    <location>
        <begin position="873"/>
        <end position="892"/>
    </location>
</feature>
<dbReference type="InterPro" id="IPR023299">
    <property type="entry name" value="ATPase_P-typ_cyto_dom_N"/>
</dbReference>
<dbReference type="SUPFAM" id="SSF56784">
    <property type="entry name" value="HAD-like"/>
    <property type="match status" value="1"/>
</dbReference>
<feature type="transmembrane region" description="Helical" evidence="12">
    <location>
        <begin position="774"/>
        <end position="793"/>
    </location>
</feature>
<dbReference type="GO" id="GO:1902600">
    <property type="term" value="P:proton transmembrane transport"/>
    <property type="evidence" value="ECO:0007669"/>
    <property type="project" value="TreeGrafter"/>
</dbReference>
<comment type="subcellular location">
    <subcellularLocation>
        <location evidence="1">Cell membrane</location>
        <topology evidence="1">Multi-pass membrane protein</topology>
    </subcellularLocation>
</comment>
<dbReference type="Pfam" id="PF00690">
    <property type="entry name" value="Cation_ATPase_N"/>
    <property type="match status" value="1"/>
</dbReference>
<dbReference type="Pfam" id="PF00122">
    <property type="entry name" value="E1-E2_ATPase"/>
    <property type="match status" value="1"/>
</dbReference>
<dbReference type="SUPFAM" id="SSF81653">
    <property type="entry name" value="Calcium ATPase, transduction domain A"/>
    <property type="match status" value="1"/>
</dbReference>
<dbReference type="NCBIfam" id="TIGR01494">
    <property type="entry name" value="ATPase_P-type"/>
    <property type="match status" value="2"/>
</dbReference>
<evidence type="ECO:0000259" key="13">
    <source>
        <dbReference type="SMART" id="SM00831"/>
    </source>
</evidence>
<dbReference type="CDD" id="cd02080">
    <property type="entry name" value="P-type_ATPase_cation"/>
    <property type="match status" value="1"/>
</dbReference>
<dbReference type="Gene3D" id="3.40.50.1000">
    <property type="entry name" value="HAD superfamily/HAD-like"/>
    <property type="match status" value="1"/>
</dbReference>
<feature type="transmembrane region" description="Helical" evidence="12">
    <location>
        <begin position="805"/>
        <end position="823"/>
    </location>
</feature>
<dbReference type="GO" id="GO:0036376">
    <property type="term" value="P:sodium ion export across plasma membrane"/>
    <property type="evidence" value="ECO:0007669"/>
    <property type="project" value="TreeGrafter"/>
</dbReference>